<dbReference type="EMBL" id="BMMW01000003">
    <property type="protein sequence ID" value="GGK58502.1"/>
    <property type="molecule type" value="Genomic_DNA"/>
</dbReference>
<organism evidence="1 2">
    <name type="scientific">Nocardia camponoti</name>
    <dbReference type="NCBI Taxonomy" id="1616106"/>
    <lineage>
        <taxon>Bacteria</taxon>
        <taxon>Bacillati</taxon>
        <taxon>Actinomycetota</taxon>
        <taxon>Actinomycetes</taxon>
        <taxon>Mycobacteriales</taxon>
        <taxon>Nocardiaceae</taxon>
        <taxon>Nocardia</taxon>
    </lineage>
</organism>
<dbReference type="AlphaFoldDB" id="A0A917VBA6"/>
<accession>A0A917VBA6</accession>
<protein>
    <submittedName>
        <fullName evidence="1">Uncharacterized protein</fullName>
    </submittedName>
</protein>
<dbReference type="Proteomes" id="UP000612956">
    <property type="component" value="Unassembled WGS sequence"/>
</dbReference>
<reference evidence="1" key="1">
    <citation type="journal article" date="2014" name="Int. J. Syst. Evol. Microbiol.">
        <title>Complete genome sequence of Corynebacterium casei LMG S-19264T (=DSM 44701T), isolated from a smear-ripened cheese.</title>
        <authorList>
            <consortium name="US DOE Joint Genome Institute (JGI-PGF)"/>
            <person name="Walter F."/>
            <person name="Albersmeier A."/>
            <person name="Kalinowski J."/>
            <person name="Ruckert C."/>
        </authorList>
    </citation>
    <scope>NUCLEOTIDE SEQUENCE</scope>
    <source>
        <strain evidence="1">CGMCC 4.7278</strain>
    </source>
</reference>
<sequence length="128" mass="14011">MVGNALVIGASLVVAIEALWVGWSAWVSAWNLPEFANERTVFALLSRYEPRCGRLTSHPARPARLGIREKAKVADGERASRTADQGIARYRDRACDELASRKGRLPIRGTGAVARWTVMRHPGMAADA</sequence>
<proteinExistence type="predicted"/>
<comment type="caution">
    <text evidence="1">The sequence shown here is derived from an EMBL/GenBank/DDBJ whole genome shotgun (WGS) entry which is preliminary data.</text>
</comment>
<evidence type="ECO:0000313" key="2">
    <source>
        <dbReference type="Proteomes" id="UP000612956"/>
    </source>
</evidence>
<name>A0A917VBA6_9NOCA</name>
<evidence type="ECO:0000313" key="1">
    <source>
        <dbReference type="EMBL" id="GGK58502.1"/>
    </source>
</evidence>
<reference evidence="1" key="2">
    <citation type="submission" date="2020-09" db="EMBL/GenBank/DDBJ databases">
        <authorList>
            <person name="Sun Q."/>
            <person name="Zhou Y."/>
        </authorList>
    </citation>
    <scope>NUCLEOTIDE SEQUENCE</scope>
    <source>
        <strain evidence="1">CGMCC 4.7278</strain>
    </source>
</reference>
<gene>
    <name evidence="1" type="ORF">GCM10011591_33380</name>
</gene>
<keyword evidence="2" id="KW-1185">Reference proteome</keyword>